<evidence type="ECO:0000256" key="1">
    <source>
        <dbReference type="ARBA" id="ARBA00023015"/>
    </source>
</evidence>
<dbReference type="GO" id="GO:0006950">
    <property type="term" value="P:response to stress"/>
    <property type="evidence" value="ECO:0007669"/>
    <property type="project" value="TreeGrafter"/>
</dbReference>
<accession>A0A927K2E8</accession>
<dbReference type="InterPro" id="IPR036388">
    <property type="entry name" value="WH-like_DNA-bd_sf"/>
</dbReference>
<organism evidence="5 6">
    <name type="scientific">Nocardioides donggukensis</name>
    <dbReference type="NCBI Taxonomy" id="2774019"/>
    <lineage>
        <taxon>Bacteria</taxon>
        <taxon>Bacillati</taxon>
        <taxon>Actinomycetota</taxon>
        <taxon>Actinomycetes</taxon>
        <taxon>Propionibacteriales</taxon>
        <taxon>Nocardioidaceae</taxon>
        <taxon>Nocardioides</taxon>
    </lineage>
</organism>
<dbReference type="Pfam" id="PF12802">
    <property type="entry name" value="MarR_2"/>
    <property type="match status" value="1"/>
</dbReference>
<evidence type="ECO:0000259" key="4">
    <source>
        <dbReference type="PROSITE" id="PS50995"/>
    </source>
</evidence>
<dbReference type="AlphaFoldDB" id="A0A927K2E8"/>
<feature type="domain" description="HTH marR-type" evidence="4">
    <location>
        <begin position="29"/>
        <end position="164"/>
    </location>
</feature>
<dbReference type="PRINTS" id="PR00598">
    <property type="entry name" value="HTHMARR"/>
</dbReference>
<proteinExistence type="predicted"/>
<keyword evidence="1" id="KW-0805">Transcription regulation</keyword>
<evidence type="ECO:0000313" key="6">
    <source>
        <dbReference type="Proteomes" id="UP000616839"/>
    </source>
</evidence>
<dbReference type="Proteomes" id="UP000616839">
    <property type="component" value="Unassembled WGS sequence"/>
</dbReference>
<dbReference type="InterPro" id="IPR039422">
    <property type="entry name" value="MarR/SlyA-like"/>
</dbReference>
<dbReference type="RefSeq" id="WP_192139691.1">
    <property type="nucleotide sequence ID" value="NZ_JACYXZ010000001.1"/>
</dbReference>
<dbReference type="PANTHER" id="PTHR33164:SF104">
    <property type="entry name" value="TRANSCRIPTIONAL REGULATORY PROTEIN"/>
    <property type="match status" value="1"/>
</dbReference>
<dbReference type="GO" id="GO:0003700">
    <property type="term" value="F:DNA-binding transcription factor activity"/>
    <property type="evidence" value="ECO:0007669"/>
    <property type="project" value="InterPro"/>
</dbReference>
<evidence type="ECO:0000256" key="3">
    <source>
        <dbReference type="ARBA" id="ARBA00023163"/>
    </source>
</evidence>
<dbReference type="GO" id="GO:0003677">
    <property type="term" value="F:DNA binding"/>
    <property type="evidence" value="ECO:0007669"/>
    <property type="project" value="UniProtKB-KW"/>
</dbReference>
<dbReference type="InterPro" id="IPR000835">
    <property type="entry name" value="HTH_MarR-typ"/>
</dbReference>
<dbReference type="PROSITE" id="PS01117">
    <property type="entry name" value="HTH_MARR_1"/>
    <property type="match status" value="1"/>
</dbReference>
<keyword evidence="2" id="KW-0238">DNA-binding</keyword>
<dbReference type="PANTHER" id="PTHR33164">
    <property type="entry name" value="TRANSCRIPTIONAL REGULATOR, MARR FAMILY"/>
    <property type="match status" value="1"/>
</dbReference>
<dbReference type="EMBL" id="JACYXZ010000001">
    <property type="protein sequence ID" value="MBD8868218.1"/>
    <property type="molecule type" value="Genomic_DNA"/>
</dbReference>
<evidence type="ECO:0000313" key="5">
    <source>
        <dbReference type="EMBL" id="MBD8868218.1"/>
    </source>
</evidence>
<dbReference type="SUPFAM" id="SSF46785">
    <property type="entry name" value="Winged helix' DNA-binding domain"/>
    <property type="match status" value="1"/>
</dbReference>
<name>A0A927K2E8_9ACTN</name>
<gene>
    <name evidence="5" type="ORF">IE331_01150</name>
</gene>
<dbReference type="SMART" id="SM00347">
    <property type="entry name" value="HTH_MARR"/>
    <property type="match status" value="1"/>
</dbReference>
<comment type="caution">
    <text evidence="5">The sequence shown here is derived from an EMBL/GenBank/DDBJ whole genome shotgun (WGS) entry which is preliminary data.</text>
</comment>
<keyword evidence="6" id="KW-1185">Reference proteome</keyword>
<evidence type="ECO:0000256" key="2">
    <source>
        <dbReference type="ARBA" id="ARBA00023125"/>
    </source>
</evidence>
<keyword evidence="3" id="KW-0804">Transcription</keyword>
<dbReference type="InterPro" id="IPR036390">
    <property type="entry name" value="WH_DNA-bd_sf"/>
</dbReference>
<dbReference type="InterPro" id="IPR023187">
    <property type="entry name" value="Tscrpt_reg_MarR-type_CS"/>
</dbReference>
<protein>
    <submittedName>
        <fullName evidence="5">MarR family transcriptional regulator</fullName>
    </submittedName>
</protein>
<sequence length="168" mass="18451">MADQDPTPDHVSRIMAQWQRERPDLDVSPMAVIGRLHRLAAALDAELRTVFAAEGLSDGEFDLLATLRRAGDPFELTPGEIAASTMVTSGAVTKRVDRLARAGLVARAPSASDGRSRRVRLTAEGRTLVDRVLERHLANERRLLLGLDGRQRAQLARLLEEWGRALGV</sequence>
<dbReference type="PROSITE" id="PS50995">
    <property type="entry name" value="HTH_MARR_2"/>
    <property type="match status" value="1"/>
</dbReference>
<dbReference type="Gene3D" id="1.10.10.10">
    <property type="entry name" value="Winged helix-like DNA-binding domain superfamily/Winged helix DNA-binding domain"/>
    <property type="match status" value="1"/>
</dbReference>
<reference evidence="5" key="1">
    <citation type="submission" date="2020-09" db="EMBL/GenBank/DDBJ databases">
        <title>Nocardioides sp. strain MJB4 16S ribosomal RNA gene Genome sequencing and assembly.</title>
        <authorList>
            <person name="Kim I."/>
        </authorList>
    </citation>
    <scope>NUCLEOTIDE SEQUENCE</scope>
    <source>
        <strain evidence="5">MJB4</strain>
    </source>
</reference>